<dbReference type="SUPFAM" id="SSF56601">
    <property type="entry name" value="beta-lactamase/transpeptidase-like"/>
    <property type="match status" value="1"/>
</dbReference>
<name>A0ABZ0UPM8_9RICK</name>
<dbReference type="RefSeq" id="WP_323722283.1">
    <property type="nucleotide sequence ID" value="NZ_CP110343.1"/>
</dbReference>
<organism evidence="7 8">
    <name type="scientific">Candidatus Fokinia crypta</name>
    <dbReference type="NCBI Taxonomy" id="1920990"/>
    <lineage>
        <taxon>Bacteria</taxon>
        <taxon>Pseudomonadati</taxon>
        <taxon>Pseudomonadota</taxon>
        <taxon>Alphaproteobacteria</taxon>
        <taxon>Rickettsiales</taxon>
        <taxon>Candidatus Midichloriaceae</taxon>
        <taxon>Candidatus Fokinia</taxon>
    </lineage>
</organism>
<dbReference type="InterPro" id="IPR005311">
    <property type="entry name" value="PBP_dimer"/>
</dbReference>
<protein>
    <submittedName>
        <fullName evidence="7">Peptidoglycan synthase FtsI</fullName>
    </submittedName>
</protein>
<evidence type="ECO:0000313" key="7">
    <source>
        <dbReference type="EMBL" id="WPX97627.1"/>
    </source>
</evidence>
<evidence type="ECO:0000256" key="4">
    <source>
        <dbReference type="SAM" id="Phobius"/>
    </source>
</evidence>
<evidence type="ECO:0000256" key="1">
    <source>
        <dbReference type="ARBA" id="ARBA00004370"/>
    </source>
</evidence>
<dbReference type="SUPFAM" id="SSF56519">
    <property type="entry name" value="Penicillin binding protein dimerisation domain"/>
    <property type="match status" value="1"/>
</dbReference>
<feature type="domain" description="Penicillin-binding protein dimerisation" evidence="6">
    <location>
        <begin position="51"/>
        <end position="156"/>
    </location>
</feature>
<evidence type="ECO:0000256" key="3">
    <source>
        <dbReference type="ARBA" id="ARBA00023136"/>
    </source>
</evidence>
<dbReference type="Gene3D" id="3.90.1310.10">
    <property type="entry name" value="Penicillin-binding protein 2a (Domain 2)"/>
    <property type="match status" value="1"/>
</dbReference>
<dbReference type="PANTHER" id="PTHR30627">
    <property type="entry name" value="PEPTIDOGLYCAN D,D-TRANSPEPTIDASE"/>
    <property type="match status" value="1"/>
</dbReference>
<dbReference type="Gene3D" id="3.40.710.10">
    <property type="entry name" value="DD-peptidase/beta-lactamase superfamily"/>
    <property type="match status" value="1"/>
</dbReference>
<evidence type="ECO:0000256" key="2">
    <source>
        <dbReference type="ARBA" id="ARBA00022645"/>
    </source>
</evidence>
<dbReference type="Gene3D" id="3.30.450.330">
    <property type="match status" value="1"/>
</dbReference>
<keyword evidence="3 4" id="KW-0472">Membrane</keyword>
<dbReference type="InterPro" id="IPR036138">
    <property type="entry name" value="PBP_dimer_sf"/>
</dbReference>
<keyword evidence="4" id="KW-0812">Transmembrane</keyword>
<dbReference type="Pfam" id="PF00905">
    <property type="entry name" value="Transpeptidase"/>
    <property type="match status" value="1"/>
</dbReference>
<proteinExistence type="predicted"/>
<keyword evidence="8" id="KW-1185">Reference proteome</keyword>
<keyword evidence="2" id="KW-0121">Carboxypeptidase</keyword>
<keyword evidence="2" id="KW-0645">Protease</keyword>
<accession>A0ABZ0UPM8</accession>
<evidence type="ECO:0000259" key="5">
    <source>
        <dbReference type="Pfam" id="PF00905"/>
    </source>
</evidence>
<dbReference type="InterPro" id="IPR001460">
    <property type="entry name" value="PCN-bd_Tpept"/>
</dbReference>
<reference evidence="7" key="1">
    <citation type="submission" date="2022-10" db="EMBL/GenBank/DDBJ databases">
        <title>Host association and intracellularity evolved multiple times independently in the Rickettsiales.</title>
        <authorList>
            <person name="Castelli M."/>
            <person name="Nardi T."/>
            <person name="Gammuto L."/>
            <person name="Bellinzona G."/>
            <person name="Sabaneyeva E."/>
            <person name="Potekhin A."/>
            <person name="Serra V."/>
            <person name="Petroni G."/>
            <person name="Sassera D."/>
        </authorList>
    </citation>
    <scope>NUCLEOTIDE SEQUENCE [LARGE SCALE GENOMIC DNA]</scope>
    <source>
        <strain evidence="7">US_Bl 11III1</strain>
    </source>
</reference>
<evidence type="ECO:0000313" key="8">
    <source>
        <dbReference type="Proteomes" id="UP001325140"/>
    </source>
</evidence>
<feature type="domain" description="Penicillin-binding protein transpeptidase" evidence="5">
    <location>
        <begin position="206"/>
        <end position="507"/>
    </location>
</feature>
<keyword evidence="2" id="KW-0378">Hydrolase</keyword>
<dbReference type="Proteomes" id="UP001325140">
    <property type="component" value="Chromosome"/>
</dbReference>
<keyword evidence="4" id="KW-1133">Transmembrane helix</keyword>
<dbReference type="InterPro" id="IPR012338">
    <property type="entry name" value="Beta-lactam/transpept-like"/>
</dbReference>
<dbReference type="InterPro" id="IPR050515">
    <property type="entry name" value="Beta-lactam/transpept"/>
</dbReference>
<sequence>MLPKTQRIFIALGIILVFYCAIIGKLLFISFSKNFDNNEIISRYIKIKPPIKDRNGIILATNLQTYSIYVNPQEILDINEFITKLMPFAFKDLEKKVDKYIKNKSTFMWLKRHVSPTEEHKIRELGLSGLYCIKDLKRFYPHSEISAHVVGYVDLDSNALAGLEKILEIPEYSEVKELYSNIDIRIQGAAHHALSNSVRLNEAESGVAIVMDVTNGEILASVSIPDFDPNMLQHAEQDATINRASMAVMEMGSTFKVLSMAIGFDTNSVSLDEKFHVSQPLTIGRFTITDYKPRSSVISTAQVLAYSSNIGIAAIANRFGIKQQAEYFKRFKLLQKVESDFPEITNPLFPPLAKWNHASLITMSYGYGIAVTPLHAITALASTINGGFLIPPQFIKNEKQTIKKSKILKSKTVRKMQHLLHYVVNHSTTKKFAIDGYCIGGKSGTAEVLQHGQYVKNMNNGYFFSVFPCNKPKYAVYVVIRNSKKNTYNKHITTGGIVAGPVAKNIMLSIINIMNMQHIKECDDIQNKIIN</sequence>
<gene>
    <name evidence="7" type="ORF">Fokcrypt_00134</name>
</gene>
<feature type="transmembrane region" description="Helical" evidence="4">
    <location>
        <begin position="7"/>
        <end position="28"/>
    </location>
</feature>
<dbReference type="PANTHER" id="PTHR30627:SF1">
    <property type="entry name" value="PEPTIDOGLYCAN D,D-TRANSPEPTIDASE FTSI"/>
    <property type="match status" value="1"/>
</dbReference>
<evidence type="ECO:0000259" key="6">
    <source>
        <dbReference type="Pfam" id="PF03717"/>
    </source>
</evidence>
<dbReference type="Pfam" id="PF03717">
    <property type="entry name" value="PBP_dimer"/>
    <property type="match status" value="1"/>
</dbReference>
<dbReference type="EMBL" id="CP110343">
    <property type="protein sequence ID" value="WPX97627.1"/>
    <property type="molecule type" value="Genomic_DNA"/>
</dbReference>
<comment type="subcellular location">
    <subcellularLocation>
        <location evidence="1">Membrane</location>
    </subcellularLocation>
</comment>